<organism evidence="4 5">
    <name type="scientific">Chara braunii</name>
    <name type="common">Braun's stonewort</name>
    <dbReference type="NCBI Taxonomy" id="69332"/>
    <lineage>
        <taxon>Eukaryota</taxon>
        <taxon>Viridiplantae</taxon>
        <taxon>Streptophyta</taxon>
        <taxon>Charophyceae</taxon>
        <taxon>Charales</taxon>
        <taxon>Characeae</taxon>
        <taxon>Chara</taxon>
    </lineage>
</organism>
<dbReference type="AlphaFoldDB" id="A0A388KHY9"/>
<dbReference type="PANTHER" id="PTHR34574:SF5">
    <property type="entry name" value="CALCIUM-BINDING EF-HAND FAMILY PROTEIN"/>
    <property type="match status" value="1"/>
</dbReference>
<dbReference type="PROSITE" id="PS50222">
    <property type="entry name" value="EF_HAND_2"/>
    <property type="match status" value="2"/>
</dbReference>
<sequence>MSLVLVDGSMIRSFVQQTELFADRVNAIFDSLDKNADKVLTRAEIRPAIEKLNLLDMHMGEPVKLPEDELNAFYDEIFTKFDIDANGVVDKDEFRESIKDILLAIADGLGSFPLQMLVDENSLINQAAKSVRLTRTLSRYTANTPSPLSSPVGRGPSTDPISTGSPLASPVRAGTQF</sequence>
<dbReference type="Proteomes" id="UP000265515">
    <property type="component" value="Unassembled WGS sequence"/>
</dbReference>
<dbReference type="EMBL" id="BFEA01000118">
    <property type="protein sequence ID" value="GBG69659.1"/>
    <property type="molecule type" value="Genomic_DNA"/>
</dbReference>
<dbReference type="InterPro" id="IPR002048">
    <property type="entry name" value="EF_hand_dom"/>
</dbReference>
<keyword evidence="5" id="KW-1185">Reference proteome</keyword>
<dbReference type="OrthoDB" id="186625at2759"/>
<feature type="domain" description="EF-hand" evidence="3">
    <location>
        <begin position="20"/>
        <end position="55"/>
    </location>
</feature>
<keyword evidence="1" id="KW-0106">Calcium</keyword>
<dbReference type="PANTHER" id="PTHR34574">
    <property type="entry name" value="CALCIUM-BINDING EF-HAND FAMILY PROTEIN-RELATED"/>
    <property type="match status" value="1"/>
</dbReference>
<dbReference type="STRING" id="69332.A0A388KHY9"/>
<dbReference type="SMART" id="SM00054">
    <property type="entry name" value="EFh"/>
    <property type="match status" value="2"/>
</dbReference>
<accession>A0A388KHY9</accession>
<evidence type="ECO:0000313" key="4">
    <source>
        <dbReference type="EMBL" id="GBG69659.1"/>
    </source>
</evidence>
<dbReference type="PROSITE" id="PS00018">
    <property type="entry name" value="EF_HAND_1"/>
    <property type="match status" value="2"/>
</dbReference>
<dbReference type="Gene3D" id="1.10.238.10">
    <property type="entry name" value="EF-hand"/>
    <property type="match status" value="1"/>
</dbReference>
<protein>
    <recommendedName>
        <fullName evidence="3">EF-hand domain-containing protein</fullName>
    </recommendedName>
</protein>
<dbReference type="Pfam" id="PF13499">
    <property type="entry name" value="EF-hand_7"/>
    <property type="match status" value="1"/>
</dbReference>
<evidence type="ECO:0000259" key="3">
    <source>
        <dbReference type="PROSITE" id="PS50222"/>
    </source>
</evidence>
<dbReference type="OMA" id="VNDESHF"/>
<dbReference type="GO" id="GO:0005509">
    <property type="term" value="F:calcium ion binding"/>
    <property type="evidence" value="ECO:0007669"/>
    <property type="project" value="InterPro"/>
</dbReference>
<dbReference type="Gramene" id="GBG69659">
    <property type="protein sequence ID" value="GBG69659"/>
    <property type="gene ID" value="CBR_g4489"/>
</dbReference>
<feature type="region of interest" description="Disordered" evidence="2">
    <location>
        <begin position="142"/>
        <end position="177"/>
    </location>
</feature>
<gene>
    <name evidence="4" type="ORF">CBR_g4489</name>
</gene>
<feature type="domain" description="EF-hand" evidence="3">
    <location>
        <begin position="69"/>
        <end position="104"/>
    </location>
</feature>
<evidence type="ECO:0000256" key="2">
    <source>
        <dbReference type="SAM" id="MobiDB-lite"/>
    </source>
</evidence>
<dbReference type="InterPro" id="IPR011992">
    <property type="entry name" value="EF-hand-dom_pair"/>
</dbReference>
<proteinExistence type="predicted"/>
<comment type="caution">
    <text evidence="4">The sequence shown here is derived from an EMBL/GenBank/DDBJ whole genome shotgun (WGS) entry which is preliminary data.</text>
</comment>
<reference evidence="4 5" key="1">
    <citation type="journal article" date="2018" name="Cell">
        <title>The Chara Genome: Secondary Complexity and Implications for Plant Terrestrialization.</title>
        <authorList>
            <person name="Nishiyama T."/>
            <person name="Sakayama H."/>
            <person name="Vries J.D."/>
            <person name="Buschmann H."/>
            <person name="Saint-Marcoux D."/>
            <person name="Ullrich K.K."/>
            <person name="Haas F.B."/>
            <person name="Vanderstraeten L."/>
            <person name="Becker D."/>
            <person name="Lang D."/>
            <person name="Vosolsobe S."/>
            <person name="Rombauts S."/>
            <person name="Wilhelmsson P.K.I."/>
            <person name="Janitza P."/>
            <person name="Kern R."/>
            <person name="Heyl A."/>
            <person name="Rumpler F."/>
            <person name="Villalobos L.I.A.C."/>
            <person name="Clay J.M."/>
            <person name="Skokan R."/>
            <person name="Toyoda A."/>
            <person name="Suzuki Y."/>
            <person name="Kagoshima H."/>
            <person name="Schijlen E."/>
            <person name="Tajeshwar N."/>
            <person name="Catarino B."/>
            <person name="Hetherington A.J."/>
            <person name="Saltykova A."/>
            <person name="Bonnot C."/>
            <person name="Breuninger H."/>
            <person name="Symeonidi A."/>
            <person name="Radhakrishnan G.V."/>
            <person name="Van Nieuwerburgh F."/>
            <person name="Deforce D."/>
            <person name="Chang C."/>
            <person name="Karol K.G."/>
            <person name="Hedrich R."/>
            <person name="Ulvskov P."/>
            <person name="Glockner G."/>
            <person name="Delwiche C.F."/>
            <person name="Petrasek J."/>
            <person name="Van de Peer Y."/>
            <person name="Friml J."/>
            <person name="Beilby M."/>
            <person name="Dolan L."/>
            <person name="Kohara Y."/>
            <person name="Sugano S."/>
            <person name="Fujiyama A."/>
            <person name="Delaux P.-M."/>
            <person name="Quint M."/>
            <person name="TheiBen G."/>
            <person name="Hagemann M."/>
            <person name="Harholt J."/>
            <person name="Dunand C."/>
            <person name="Zachgo S."/>
            <person name="Langdale J."/>
            <person name="Maumus F."/>
            <person name="Straeten D.V.D."/>
            <person name="Gould S.B."/>
            <person name="Rensing S.A."/>
        </authorList>
    </citation>
    <scope>NUCLEOTIDE SEQUENCE [LARGE SCALE GENOMIC DNA]</scope>
    <source>
        <strain evidence="4 5">S276</strain>
    </source>
</reference>
<dbReference type="InterPro" id="IPR018247">
    <property type="entry name" value="EF_Hand_1_Ca_BS"/>
</dbReference>
<evidence type="ECO:0000256" key="1">
    <source>
        <dbReference type="ARBA" id="ARBA00022837"/>
    </source>
</evidence>
<dbReference type="SUPFAM" id="SSF47473">
    <property type="entry name" value="EF-hand"/>
    <property type="match status" value="1"/>
</dbReference>
<name>A0A388KHY9_CHABU</name>
<evidence type="ECO:0000313" key="5">
    <source>
        <dbReference type="Proteomes" id="UP000265515"/>
    </source>
</evidence>